<evidence type="ECO:0000256" key="4">
    <source>
        <dbReference type="ARBA" id="ARBA00023015"/>
    </source>
</evidence>
<keyword evidence="2" id="KW-0678">Repressor</keyword>
<evidence type="ECO:0000256" key="6">
    <source>
        <dbReference type="ARBA" id="ARBA00023163"/>
    </source>
</evidence>
<dbReference type="EMBL" id="FQUE01000002">
    <property type="protein sequence ID" value="SHE92075.1"/>
    <property type="molecule type" value="Genomic_DNA"/>
</dbReference>
<evidence type="ECO:0000313" key="9">
    <source>
        <dbReference type="Proteomes" id="UP000183987"/>
    </source>
</evidence>
<feature type="binding site" evidence="7">
    <location>
        <position position="113"/>
    </location>
    <ligand>
        <name>Zn(2+)</name>
        <dbReference type="ChEBI" id="CHEBI:29105"/>
    </ligand>
</feature>
<keyword evidence="3 7" id="KW-0862">Zinc</keyword>
<dbReference type="InterPro" id="IPR043135">
    <property type="entry name" value="Fur_C"/>
</dbReference>
<dbReference type="GO" id="GO:0000976">
    <property type="term" value="F:transcription cis-regulatory region binding"/>
    <property type="evidence" value="ECO:0007669"/>
    <property type="project" value="TreeGrafter"/>
</dbReference>
<name>A0A1M4XEY7_LOKAT</name>
<comment type="similarity">
    <text evidence="1">Belongs to the Fur family.</text>
</comment>
<feature type="binding site" evidence="7">
    <location>
        <position position="110"/>
    </location>
    <ligand>
        <name>Zn(2+)</name>
        <dbReference type="ChEBI" id="CHEBI:29105"/>
    </ligand>
</feature>
<proteinExistence type="inferred from homology"/>
<dbReference type="PANTHER" id="PTHR33202">
    <property type="entry name" value="ZINC UPTAKE REGULATION PROTEIN"/>
    <property type="match status" value="1"/>
</dbReference>
<gene>
    <name evidence="8" type="ORF">SAMN05444339_102458</name>
</gene>
<dbReference type="InterPro" id="IPR002481">
    <property type="entry name" value="FUR"/>
</dbReference>
<evidence type="ECO:0000313" key="8">
    <source>
        <dbReference type="EMBL" id="SHE92075.1"/>
    </source>
</evidence>
<dbReference type="Gene3D" id="3.30.1490.190">
    <property type="match status" value="1"/>
</dbReference>
<dbReference type="STRING" id="366533.SAMN05444339_102458"/>
<evidence type="ECO:0000256" key="5">
    <source>
        <dbReference type="ARBA" id="ARBA00023125"/>
    </source>
</evidence>
<feature type="binding site" evidence="7">
    <location>
        <position position="150"/>
    </location>
    <ligand>
        <name>Zn(2+)</name>
        <dbReference type="ChEBI" id="CHEBI:29105"/>
    </ligand>
</feature>
<dbReference type="GO" id="GO:0008270">
    <property type="term" value="F:zinc ion binding"/>
    <property type="evidence" value="ECO:0007669"/>
    <property type="project" value="TreeGrafter"/>
</dbReference>
<reference evidence="9" key="1">
    <citation type="submission" date="2016-11" db="EMBL/GenBank/DDBJ databases">
        <authorList>
            <person name="Varghese N."/>
            <person name="Submissions S."/>
        </authorList>
    </citation>
    <scope>NUCLEOTIDE SEQUENCE [LARGE SCALE GENOMIC DNA]</scope>
    <source>
        <strain evidence="9">DSM 29326</strain>
    </source>
</reference>
<evidence type="ECO:0000256" key="2">
    <source>
        <dbReference type="ARBA" id="ARBA00022491"/>
    </source>
</evidence>
<keyword evidence="7" id="KW-0479">Metal-binding</keyword>
<comment type="cofactor">
    <cofactor evidence="7">
        <name>Zn(2+)</name>
        <dbReference type="ChEBI" id="CHEBI:29105"/>
    </cofactor>
    <text evidence="7">Binds 1 zinc ion per subunit.</text>
</comment>
<accession>A0A1M4XEY7</accession>
<evidence type="ECO:0000256" key="3">
    <source>
        <dbReference type="ARBA" id="ARBA00022833"/>
    </source>
</evidence>
<feature type="binding site" evidence="7">
    <location>
        <position position="147"/>
    </location>
    <ligand>
        <name>Zn(2+)</name>
        <dbReference type="ChEBI" id="CHEBI:29105"/>
    </ligand>
</feature>
<dbReference type="InterPro" id="IPR036390">
    <property type="entry name" value="WH_DNA-bd_sf"/>
</dbReference>
<dbReference type="GO" id="GO:0045892">
    <property type="term" value="P:negative regulation of DNA-templated transcription"/>
    <property type="evidence" value="ECO:0007669"/>
    <property type="project" value="TreeGrafter"/>
</dbReference>
<dbReference type="PANTHER" id="PTHR33202:SF6">
    <property type="entry name" value="ZINC UPTAKE REGULATION PROTEIN"/>
    <property type="match status" value="1"/>
</dbReference>
<keyword evidence="9" id="KW-1185">Reference proteome</keyword>
<dbReference type="RefSeq" id="WP_072856574.1">
    <property type="nucleotide sequence ID" value="NZ_FQUE01000002.1"/>
</dbReference>
<sequence>MTTGFDRHDHAACVHDALRSAEVTCATSALRLTPLRRRVLEILLESHAALGAYDVLARLDAEGLGSKPPVAYRALGFLVDNGFAHRIEGLNAFIACAHPGAAHTPAFLICRGCHKIAETAAGAPLGSAAAQSGFAIEQTVVEAQGLCPACQTAS</sequence>
<dbReference type="OrthoDB" id="9801127at2"/>
<keyword evidence="4" id="KW-0805">Transcription regulation</keyword>
<dbReference type="InterPro" id="IPR036388">
    <property type="entry name" value="WH-like_DNA-bd_sf"/>
</dbReference>
<keyword evidence="6" id="KW-0804">Transcription</keyword>
<evidence type="ECO:0000256" key="1">
    <source>
        <dbReference type="ARBA" id="ARBA00007957"/>
    </source>
</evidence>
<dbReference type="AlphaFoldDB" id="A0A1M4XEY7"/>
<dbReference type="Gene3D" id="1.10.10.10">
    <property type="entry name" value="Winged helix-like DNA-binding domain superfamily/Winged helix DNA-binding domain"/>
    <property type="match status" value="1"/>
</dbReference>
<keyword evidence="5" id="KW-0238">DNA-binding</keyword>
<dbReference type="SUPFAM" id="SSF46785">
    <property type="entry name" value="Winged helix' DNA-binding domain"/>
    <property type="match status" value="1"/>
</dbReference>
<dbReference type="GO" id="GO:1900376">
    <property type="term" value="P:regulation of secondary metabolite biosynthetic process"/>
    <property type="evidence" value="ECO:0007669"/>
    <property type="project" value="TreeGrafter"/>
</dbReference>
<protein>
    <submittedName>
        <fullName evidence="8">Fur family transcriptional regulator, zinc uptake regulator</fullName>
    </submittedName>
</protein>
<dbReference type="GO" id="GO:0005829">
    <property type="term" value="C:cytosol"/>
    <property type="evidence" value="ECO:0007669"/>
    <property type="project" value="TreeGrafter"/>
</dbReference>
<dbReference type="GO" id="GO:0003700">
    <property type="term" value="F:DNA-binding transcription factor activity"/>
    <property type="evidence" value="ECO:0007669"/>
    <property type="project" value="InterPro"/>
</dbReference>
<evidence type="ECO:0000256" key="7">
    <source>
        <dbReference type="PIRSR" id="PIRSR602481-1"/>
    </source>
</evidence>
<organism evidence="8 9">
    <name type="scientific">Loktanella atrilutea</name>
    <dbReference type="NCBI Taxonomy" id="366533"/>
    <lineage>
        <taxon>Bacteria</taxon>
        <taxon>Pseudomonadati</taxon>
        <taxon>Pseudomonadota</taxon>
        <taxon>Alphaproteobacteria</taxon>
        <taxon>Rhodobacterales</taxon>
        <taxon>Roseobacteraceae</taxon>
        <taxon>Loktanella</taxon>
    </lineage>
</organism>
<dbReference type="Proteomes" id="UP000183987">
    <property type="component" value="Unassembled WGS sequence"/>
</dbReference>